<dbReference type="Proteomes" id="UP000799770">
    <property type="component" value="Unassembled WGS sequence"/>
</dbReference>
<evidence type="ECO:0000313" key="2">
    <source>
        <dbReference type="Proteomes" id="UP000799770"/>
    </source>
</evidence>
<organism evidence="1 2">
    <name type="scientific">Lophiotrema nucula</name>
    <dbReference type="NCBI Taxonomy" id="690887"/>
    <lineage>
        <taxon>Eukaryota</taxon>
        <taxon>Fungi</taxon>
        <taxon>Dikarya</taxon>
        <taxon>Ascomycota</taxon>
        <taxon>Pezizomycotina</taxon>
        <taxon>Dothideomycetes</taxon>
        <taxon>Pleosporomycetidae</taxon>
        <taxon>Pleosporales</taxon>
        <taxon>Lophiotremataceae</taxon>
        <taxon>Lophiotrema</taxon>
    </lineage>
</organism>
<name>A0A6A5ZFP3_9PLEO</name>
<reference evidence="1" key="1">
    <citation type="journal article" date="2020" name="Stud. Mycol.">
        <title>101 Dothideomycetes genomes: a test case for predicting lifestyles and emergence of pathogens.</title>
        <authorList>
            <person name="Haridas S."/>
            <person name="Albert R."/>
            <person name="Binder M."/>
            <person name="Bloem J."/>
            <person name="Labutti K."/>
            <person name="Salamov A."/>
            <person name="Andreopoulos B."/>
            <person name="Baker S."/>
            <person name="Barry K."/>
            <person name="Bills G."/>
            <person name="Bluhm B."/>
            <person name="Cannon C."/>
            <person name="Castanera R."/>
            <person name="Culley D."/>
            <person name="Daum C."/>
            <person name="Ezra D."/>
            <person name="Gonzalez J."/>
            <person name="Henrissat B."/>
            <person name="Kuo A."/>
            <person name="Liang C."/>
            <person name="Lipzen A."/>
            <person name="Lutzoni F."/>
            <person name="Magnuson J."/>
            <person name="Mondo S."/>
            <person name="Nolan M."/>
            <person name="Ohm R."/>
            <person name="Pangilinan J."/>
            <person name="Park H.-J."/>
            <person name="Ramirez L."/>
            <person name="Alfaro M."/>
            <person name="Sun H."/>
            <person name="Tritt A."/>
            <person name="Yoshinaga Y."/>
            <person name="Zwiers L.-H."/>
            <person name="Turgeon B."/>
            <person name="Goodwin S."/>
            <person name="Spatafora J."/>
            <person name="Crous P."/>
            <person name="Grigoriev I."/>
        </authorList>
    </citation>
    <scope>NUCLEOTIDE SEQUENCE</scope>
    <source>
        <strain evidence="1">CBS 627.86</strain>
    </source>
</reference>
<gene>
    <name evidence="1" type="ORF">BDV96DRAFT_679982</name>
</gene>
<keyword evidence="2" id="KW-1185">Reference proteome</keyword>
<dbReference type="EMBL" id="ML977318">
    <property type="protein sequence ID" value="KAF2118045.1"/>
    <property type="molecule type" value="Genomic_DNA"/>
</dbReference>
<protein>
    <recommendedName>
        <fullName evidence="3">F-box domain-containing protein</fullName>
    </recommendedName>
</protein>
<evidence type="ECO:0000313" key="1">
    <source>
        <dbReference type="EMBL" id="KAF2118045.1"/>
    </source>
</evidence>
<accession>A0A6A5ZFP3</accession>
<evidence type="ECO:0008006" key="3">
    <source>
        <dbReference type="Google" id="ProtNLM"/>
    </source>
</evidence>
<dbReference type="AlphaFoldDB" id="A0A6A5ZFP3"/>
<proteinExistence type="predicted"/>
<sequence length="273" mass="30354">MIFALYTQVYNDTSATASETANLSHSTCERFHTNKYDTMTILSLPDELLGDVFRYYIQDVGLSEACYARGTCGRFNESITHIIVWSTTSHPFEPKHFPKSSALRTNFEGTLDDAARMRIYDITEQIIGVTGPIINSVAIRRLFVARIMHYVGNIMTARQLDKKKWSRAVKNVQFTPIAGLCAAIATGNLDAVGHYPQKIGETQMIANMTTPMPNATKLFQDPIQAAAAAGNTHVLTILLTYTPTSHNIGGPQTACLLQCLSWALRKRDLEFSR</sequence>